<dbReference type="Pfam" id="PF05787">
    <property type="entry name" value="PhoX"/>
    <property type="match status" value="1"/>
</dbReference>
<dbReference type="Proteomes" id="UP000663923">
    <property type="component" value="Chromosome"/>
</dbReference>
<reference evidence="1 2" key="1">
    <citation type="submission" date="2021-03" db="EMBL/GenBank/DDBJ databases">
        <title>Complete genome of Parasphingorhabdus_sp.JHSY0214.</title>
        <authorList>
            <person name="Yoo J.H."/>
            <person name="Bae J.W."/>
        </authorList>
    </citation>
    <scope>NUCLEOTIDE SEQUENCE [LARGE SCALE GENOMIC DNA]</scope>
    <source>
        <strain evidence="1 2">JHSY0214</strain>
    </source>
</reference>
<sequence>MQLNRRNFTGGLTALAFSGFAQHSSLARTGAAMSHKGYGPLLSDPNGLLDLPEGFSYRVISEFRGAMSDGNRVPDRADGMGCFAMPDGKMALVRNHELKASHFDDGPFGNVPSTVITYDHSQDGKPLVGGTTTLLLDGKTLAIEREHLSLVGTIRNCAGGNTPWGSWLSCEEDVTRAGDGVKRDHGWVFEVPAAHEGLVDPVPLKAMGRFNHEAAAVDPATGIVYLTEDKNDSLFYRFIPNVPGKLVEGGKLQAMAFADEALDNDSRNWDNITYKPGSWQFVRWVDVTEVESPKDDLRNRGASDGAVKFARGEGIIYGDGEFYFCCTSGGAAKEGQIMRYRPSRFEGQEGESSAPGLLQLFMESTDRRQYSYGDNITIAPNGHLIVCEDQYSATVDNHLRGITPRGEAYALARIRVQTEPAGACFSPDGRTMFVNLYSPTKTLAISGPWGKTI</sequence>
<evidence type="ECO:0000313" key="1">
    <source>
        <dbReference type="EMBL" id="QTD55121.1"/>
    </source>
</evidence>
<organism evidence="1 2">
    <name type="scientific">Parasphingorhabdus cellanae</name>
    <dbReference type="NCBI Taxonomy" id="2806553"/>
    <lineage>
        <taxon>Bacteria</taxon>
        <taxon>Pseudomonadati</taxon>
        <taxon>Pseudomonadota</taxon>
        <taxon>Alphaproteobacteria</taxon>
        <taxon>Sphingomonadales</taxon>
        <taxon>Sphingomonadaceae</taxon>
        <taxon>Parasphingorhabdus</taxon>
    </lineage>
</organism>
<dbReference type="PANTHER" id="PTHR35399:SF4">
    <property type="entry name" value="MEMBRANE PROTEIN"/>
    <property type="match status" value="1"/>
</dbReference>
<accession>A0ABX7T1T8</accession>
<proteinExistence type="predicted"/>
<dbReference type="PANTHER" id="PTHR35399">
    <property type="entry name" value="SLR8030 PROTEIN"/>
    <property type="match status" value="1"/>
</dbReference>
<dbReference type="EMBL" id="CP071794">
    <property type="protein sequence ID" value="QTD55121.1"/>
    <property type="molecule type" value="Genomic_DNA"/>
</dbReference>
<protein>
    <submittedName>
        <fullName evidence="1">DUF839 domain-containing protein</fullName>
    </submittedName>
</protein>
<name>A0ABX7T1T8_9SPHN</name>
<keyword evidence="2" id="KW-1185">Reference proteome</keyword>
<dbReference type="InterPro" id="IPR008557">
    <property type="entry name" value="PhoX"/>
</dbReference>
<gene>
    <name evidence="1" type="ORF">J4G78_12920</name>
</gene>
<dbReference type="RefSeq" id="WP_207986946.1">
    <property type="nucleotide sequence ID" value="NZ_CP071794.1"/>
</dbReference>
<evidence type="ECO:0000313" key="2">
    <source>
        <dbReference type="Proteomes" id="UP000663923"/>
    </source>
</evidence>
<dbReference type="SUPFAM" id="SSF63829">
    <property type="entry name" value="Calcium-dependent phosphotriesterase"/>
    <property type="match status" value="1"/>
</dbReference>